<protein>
    <submittedName>
        <fullName evidence="1">Uncharacterized protein</fullName>
    </submittedName>
</protein>
<gene>
    <name evidence="1" type="ORF">ACE1B6_10410</name>
</gene>
<evidence type="ECO:0000313" key="1">
    <source>
        <dbReference type="EMBL" id="MFB2935654.1"/>
    </source>
</evidence>
<name>A0ABV4YBM7_9CYAN</name>
<evidence type="ECO:0000313" key="2">
    <source>
        <dbReference type="Proteomes" id="UP001576776"/>
    </source>
</evidence>
<organism evidence="1 2">
    <name type="scientific">Floridaenema fluviatile BLCC-F154</name>
    <dbReference type="NCBI Taxonomy" id="3153640"/>
    <lineage>
        <taxon>Bacteria</taxon>
        <taxon>Bacillati</taxon>
        <taxon>Cyanobacteriota</taxon>
        <taxon>Cyanophyceae</taxon>
        <taxon>Oscillatoriophycideae</taxon>
        <taxon>Aerosakkonematales</taxon>
        <taxon>Aerosakkonemataceae</taxon>
        <taxon>Floridanema</taxon>
        <taxon>Floridanema fluviatile</taxon>
    </lineage>
</organism>
<dbReference type="EMBL" id="JBHFNS010000043">
    <property type="protein sequence ID" value="MFB2935654.1"/>
    <property type="molecule type" value="Genomic_DNA"/>
</dbReference>
<accession>A0ABV4YBM7</accession>
<dbReference type="RefSeq" id="WP_413257157.1">
    <property type="nucleotide sequence ID" value="NZ_JBHFNS010000043.1"/>
</dbReference>
<keyword evidence="2" id="KW-1185">Reference proteome</keyword>
<comment type="caution">
    <text evidence="1">The sequence shown here is derived from an EMBL/GenBank/DDBJ whole genome shotgun (WGS) entry which is preliminary data.</text>
</comment>
<reference evidence="1 2" key="1">
    <citation type="submission" date="2024-09" db="EMBL/GenBank/DDBJ databases">
        <title>Floridaenema gen nov. (Aerosakkonemataceae, Aerosakkonematales ord. nov., Cyanobacteria) from benthic tropical and subtropical fresh waters, with the description of four new species.</title>
        <authorList>
            <person name="Moretto J.A."/>
            <person name="Berthold D.E."/>
            <person name="Lefler F.W."/>
            <person name="Huang I.-S."/>
            <person name="Laughinghouse H. IV."/>
        </authorList>
    </citation>
    <scope>NUCLEOTIDE SEQUENCE [LARGE SCALE GENOMIC DNA]</scope>
    <source>
        <strain evidence="1 2">BLCC-F154</strain>
    </source>
</reference>
<proteinExistence type="predicted"/>
<dbReference type="Proteomes" id="UP001576776">
    <property type="component" value="Unassembled WGS sequence"/>
</dbReference>
<sequence length="75" mass="8587">MLQSVEGIYRNGKIELLETPSNLEEARVIVTFLTDNSIDLQSRGIDEQQAADLRARLQTFAEDWERPDMAGYDEL</sequence>